<evidence type="ECO:0000313" key="2">
    <source>
        <dbReference type="EMBL" id="KAF9477459.1"/>
    </source>
</evidence>
<dbReference type="OrthoDB" id="9514740at2759"/>
<protein>
    <submittedName>
        <fullName evidence="2">Uncharacterized protein</fullName>
    </submittedName>
</protein>
<feature type="compositionally biased region" description="Polar residues" evidence="1">
    <location>
        <begin position="62"/>
        <end position="113"/>
    </location>
</feature>
<organism evidence="2 3">
    <name type="scientific">Pholiota conissans</name>
    <dbReference type="NCBI Taxonomy" id="109636"/>
    <lineage>
        <taxon>Eukaryota</taxon>
        <taxon>Fungi</taxon>
        <taxon>Dikarya</taxon>
        <taxon>Basidiomycota</taxon>
        <taxon>Agaricomycotina</taxon>
        <taxon>Agaricomycetes</taxon>
        <taxon>Agaricomycetidae</taxon>
        <taxon>Agaricales</taxon>
        <taxon>Agaricineae</taxon>
        <taxon>Strophariaceae</taxon>
        <taxon>Pholiota</taxon>
    </lineage>
</organism>
<sequence>MSNISREESRALSRNQYRQGPTPMDDNRMDVDSEAERTSIALERSLENLNVRPMDDAAGALSVSTRVMDTAPSGTSHPLVSSPEPSANSIYAGTSSSTATQGFSNDNELSSSEYMPGEYLSVESPSSSIDPPPPTYSSAVKQGRAKPICIICEKKPAYNDGVKAYPTCGNSCARKLEAIQGLDQRHPYSYTHEQGYSRSRSPPIKMCIVCKTRPQYEKGGKSYETCGLTCAAKLSSSSIDKCEFCQIKAKAYDGYNKKAPYCSITCRDKAQKRAAAVASSSTCSTCLICWKAARVGDRNDFCSPACHAVYENNSPGLFEIPRGHISFRRVSDHCSSSWKDTNSSVPAIKKIYMVGISAATEAAHLAYQSRVEQLSRGIIRAKTSNTKSLWIGVSRECLFGDTGVVDPCASTTCYLCSLVRTAIHPQIFAKGIKCTDQLDRALAYYSKNRKQTTSNLAVLANVVLGNEAEISIDEDIVLPQGHDSIRLLQRRGGLLSGKVSYQGAYIVFAAEAVRPVYIISYDFE</sequence>
<dbReference type="Proteomes" id="UP000807469">
    <property type="component" value="Unassembled WGS sequence"/>
</dbReference>
<dbReference type="AlphaFoldDB" id="A0A9P6CYM5"/>
<feature type="compositionally biased region" description="Basic and acidic residues" evidence="1">
    <location>
        <begin position="1"/>
        <end position="11"/>
    </location>
</feature>
<name>A0A9P6CYM5_9AGAR</name>
<gene>
    <name evidence="2" type="ORF">BDN70DRAFT_881154</name>
</gene>
<evidence type="ECO:0000256" key="1">
    <source>
        <dbReference type="SAM" id="MobiDB-lite"/>
    </source>
</evidence>
<feature type="region of interest" description="Disordered" evidence="1">
    <location>
        <begin position="1"/>
        <end position="37"/>
    </location>
</feature>
<evidence type="ECO:0000313" key="3">
    <source>
        <dbReference type="Proteomes" id="UP000807469"/>
    </source>
</evidence>
<accession>A0A9P6CYM5</accession>
<dbReference type="SUPFAM" id="SSF56399">
    <property type="entry name" value="ADP-ribosylation"/>
    <property type="match status" value="1"/>
</dbReference>
<keyword evidence="3" id="KW-1185">Reference proteome</keyword>
<feature type="compositionally biased region" description="Basic and acidic residues" evidence="1">
    <location>
        <begin position="25"/>
        <end position="37"/>
    </location>
</feature>
<proteinExistence type="predicted"/>
<feature type="region of interest" description="Disordered" evidence="1">
    <location>
        <begin position="62"/>
        <end position="139"/>
    </location>
</feature>
<comment type="caution">
    <text evidence="2">The sequence shown here is derived from an EMBL/GenBank/DDBJ whole genome shotgun (WGS) entry which is preliminary data.</text>
</comment>
<reference evidence="2" key="1">
    <citation type="submission" date="2020-11" db="EMBL/GenBank/DDBJ databases">
        <authorList>
            <consortium name="DOE Joint Genome Institute"/>
            <person name="Ahrendt S."/>
            <person name="Riley R."/>
            <person name="Andreopoulos W."/>
            <person name="Labutti K."/>
            <person name="Pangilinan J."/>
            <person name="Ruiz-Duenas F.J."/>
            <person name="Barrasa J.M."/>
            <person name="Sanchez-Garcia M."/>
            <person name="Camarero S."/>
            <person name="Miyauchi S."/>
            <person name="Serrano A."/>
            <person name="Linde D."/>
            <person name="Babiker R."/>
            <person name="Drula E."/>
            <person name="Ayuso-Fernandez I."/>
            <person name="Pacheco R."/>
            <person name="Padilla G."/>
            <person name="Ferreira P."/>
            <person name="Barriuso J."/>
            <person name="Kellner H."/>
            <person name="Castanera R."/>
            <person name="Alfaro M."/>
            <person name="Ramirez L."/>
            <person name="Pisabarro A.G."/>
            <person name="Kuo A."/>
            <person name="Tritt A."/>
            <person name="Lipzen A."/>
            <person name="He G."/>
            <person name="Yan M."/>
            <person name="Ng V."/>
            <person name="Cullen D."/>
            <person name="Martin F."/>
            <person name="Rosso M.-N."/>
            <person name="Henrissat B."/>
            <person name="Hibbett D."/>
            <person name="Martinez A.T."/>
            <person name="Grigoriev I.V."/>
        </authorList>
    </citation>
    <scope>NUCLEOTIDE SEQUENCE</scope>
    <source>
        <strain evidence="2">CIRM-BRFM 674</strain>
    </source>
</reference>
<dbReference type="Gene3D" id="3.90.228.10">
    <property type="match status" value="1"/>
</dbReference>
<dbReference type="EMBL" id="MU155260">
    <property type="protein sequence ID" value="KAF9477459.1"/>
    <property type="molecule type" value="Genomic_DNA"/>
</dbReference>